<feature type="domain" description="Knr4/Smi1-like" evidence="1">
    <location>
        <begin position="169"/>
        <end position="306"/>
    </location>
</feature>
<dbReference type="InterPro" id="IPR032869">
    <property type="entry name" value="WHH_dom_containing"/>
</dbReference>
<accession>A0A7R7DUQ3</accession>
<proteinExistence type="predicted"/>
<dbReference type="AlphaFoldDB" id="A0A7R7DUQ3"/>
<dbReference type="KEGG" id="atl:Athai_57070"/>
<dbReference type="Pfam" id="PF14414">
    <property type="entry name" value="WHH"/>
    <property type="match status" value="1"/>
</dbReference>
<evidence type="ECO:0000313" key="3">
    <source>
        <dbReference type="Proteomes" id="UP000611640"/>
    </source>
</evidence>
<evidence type="ECO:0000313" key="2">
    <source>
        <dbReference type="EMBL" id="BCJ38204.1"/>
    </source>
</evidence>
<dbReference type="Proteomes" id="UP000611640">
    <property type="component" value="Chromosome"/>
</dbReference>
<dbReference type="Gene3D" id="3.40.1580.10">
    <property type="entry name" value="SMI1/KNR4-like"/>
    <property type="match status" value="1"/>
</dbReference>
<sequence length="345" mass="38048">MSIDLDPGTLWGIMSQPREEFPVSSLAGQMFQPTNPELRALYPDGVYIDLRGFPDWIPYARAVVEMPPPPPGLAVDEVRVTDVLAANELLLLAADPLAERRGPVPHTPEGWVWAHLAGSRRLALVPSSLHDSFRHGGGVATLEVNRHRTGLELPTGSADEYVPLVPLQEVSEAAVHKVEEHLNVRLPGSYRGFVMATNGGFPRHPGVHPEHGFIVDQPFFGIARNSWFEELSFVNMWVSDRFTHDFLAVGPVQGGMIAVKVHGDDSGSVWYWDDDDRNDAERYDAEYICGHLLHRCGDDFEDFWASLRLVPEPLLGVVRSAVDNGHAQLVDDPDAGASLPPAEQP</sequence>
<dbReference type="Pfam" id="PF09346">
    <property type="entry name" value="SMI1_KNR4"/>
    <property type="match status" value="1"/>
</dbReference>
<reference evidence="2 3" key="1">
    <citation type="submission" date="2020-08" db="EMBL/GenBank/DDBJ databases">
        <title>Whole genome shotgun sequence of Actinocatenispora thailandica NBRC 105041.</title>
        <authorList>
            <person name="Komaki H."/>
            <person name="Tamura T."/>
        </authorList>
    </citation>
    <scope>NUCLEOTIDE SEQUENCE [LARGE SCALE GENOMIC DNA]</scope>
    <source>
        <strain evidence="2 3">NBRC 105041</strain>
    </source>
</reference>
<dbReference type="InterPro" id="IPR037883">
    <property type="entry name" value="Knr4/Smi1-like_sf"/>
</dbReference>
<name>A0A7R7DUQ3_9ACTN</name>
<dbReference type="SMART" id="SM00860">
    <property type="entry name" value="SMI1_KNR4"/>
    <property type="match status" value="1"/>
</dbReference>
<protein>
    <recommendedName>
        <fullName evidence="1">Knr4/Smi1-like domain-containing protein</fullName>
    </recommendedName>
</protein>
<dbReference type="RefSeq" id="WP_203964278.1">
    <property type="nucleotide sequence ID" value="NZ_AP023355.1"/>
</dbReference>
<organism evidence="2 3">
    <name type="scientific">Actinocatenispora thailandica</name>
    <dbReference type="NCBI Taxonomy" id="227318"/>
    <lineage>
        <taxon>Bacteria</taxon>
        <taxon>Bacillati</taxon>
        <taxon>Actinomycetota</taxon>
        <taxon>Actinomycetes</taxon>
        <taxon>Micromonosporales</taxon>
        <taxon>Micromonosporaceae</taxon>
        <taxon>Actinocatenispora</taxon>
    </lineage>
</organism>
<dbReference type="SUPFAM" id="SSF160631">
    <property type="entry name" value="SMI1/KNR4-like"/>
    <property type="match status" value="1"/>
</dbReference>
<keyword evidence="3" id="KW-1185">Reference proteome</keyword>
<dbReference type="EMBL" id="AP023355">
    <property type="protein sequence ID" value="BCJ38204.1"/>
    <property type="molecule type" value="Genomic_DNA"/>
</dbReference>
<dbReference type="InterPro" id="IPR018958">
    <property type="entry name" value="Knr4/Smi1-like_dom"/>
</dbReference>
<gene>
    <name evidence="2" type="ORF">Athai_57070</name>
</gene>
<evidence type="ECO:0000259" key="1">
    <source>
        <dbReference type="SMART" id="SM00860"/>
    </source>
</evidence>